<dbReference type="InterPro" id="IPR050261">
    <property type="entry name" value="FrsA_esterase"/>
</dbReference>
<dbReference type="InterPro" id="IPR013736">
    <property type="entry name" value="Xaa-Pro_dipept_C"/>
</dbReference>
<feature type="region of interest" description="Disordered" evidence="3">
    <location>
        <begin position="540"/>
        <end position="561"/>
    </location>
</feature>
<sequence length="561" mass="58527">MARPRRTAGDPLGRRRRTTTSLCAAVVAAALAVAVPGGPAVAAAPGRPAAPASVASAAPAFRLADITMKDGTVLKADVFTPAPGTPGADRNGHYPLVVQPASWGQNDLEYVAQGRQLAADGYIAVTYTVRGFWASGGKIDVAGPKDVADISAVIDWALAHTPADRSRIGMVGLSLGGGLTLMGAAFDPRVKAVASLSGWADLTDALYSGQTRHLQAAGLLAAVQTPTGRRSPEFARTLADLFADRDLPRVVQWADTRSPATYVDRINAHGTAVFLANAWGDSIFNPGQMTSFYQRLTVPKRLELRPGDHATQELTSLLGLPNATWSSARQWLDRYLKGSGGAEKARQGVELEVRPGGGHESYRDWQAVSSRTERLRLGRPDSHGTGTLGGPAGDGWWRQVTGGKDSGADGGIAELSGALDQIVGLPPTVVVPLLPRSAAAVWQSAPYATDQHLRGAARLHTAVTASAPQGTAFAYLYDVNALGVGKLISHAPQSWSGQKPGRAFPLDVTLFPTAYDLPAGHRLALVLDTADPLYGGSTPHGSSVSFGSPAGGPAELAVPLR</sequence>
<dbReference type="AlphaFoldDB" id="A0A2N8P8D7"/>
<keyword evidence="4" id="KW-0732">Signal</keyword>
<dbReference type="Proteomes" id="UP000236047">
    <property type="component" value="Unassembled WGS sequence"/>
</dbReference>
<comment type="caution">
    <text evidence="6">The sequence shown here is derived from an EMBL/GenBank/DDBJ whole genome shotgun (WGS) entry which is preliminary data.</text>
</comment>
<comment type="similarity">
    <text evidence="1">Belongs to the AB hydrolase superfamily.</text>
</comment>
<reference evidence="7" key="1">
    <citation type="submission" date="2015-09" db="EMBL/GenBank/DDBJ databases">
        <authorList>
            <person name="Graham D.E."/>
            <person name="Mahan K.M."/>
            <person name="Klingeman D.M."/>
            <person name="Fida T."/>
            <person name="Giannone R.J."/>
            <person name="Hettich R.L."/>
            <person name="Parry R.J."/>
            <person name="Spain J.C."/>
        </authorList>
    </citation>
    <scope>NUCLEOTIDE SEQUENCE [LARGE SCALE GENOMIC DNA]</scope>
    <source>
        <strain evidence="7">JCM 4701</strain>
    </source>
</reference>
<feature type="signal peptide" evidence="4">
    <location>
        <begin position="1"/>
        <end position="42"/>
    </location>
</feature>
<dbReference type="SUPFAM" id="SSF49785">
    <property type="entry name" value="Galactose-binding domain-like"/>
    <property type="match status" value="1"/>
</dbReference>
<dbReference type="Gene3D" id="3.40.50.1820">
    <property type="entry name" value="alpha/beta hydrolase"/>
    <property type="match status" value="1"/>
</dbReference>
<dbReference type="Pfam" id="PF08530">
    <property type="entry name" value="PepX_C"/>
    <property type="match status" value="1"/>
</dbReference>
<keyword evidence="7" id="KW-1185">Reference proteome</keyword>
<dbReference type="GO" id="GO:0008239">
    <property type="term" value="F:dipeptidyl-peptidase activity"/>
    <property type="evidence" value="ECO:0007669"/>
    <property type="project" value="InterPro"/>
</dbReference>
<evidence type="ECO:0000256" key="4">
    <source>
        <dbReference type="SAM" id="SignalP"/>
    </source>
</evidence>
<dbReference type="InterPro" id="IPR008979">
    <property type="entry name" value="Galactose-bd-like_sf"/>
</dbReference>
<proteinExistence type="inferred from homology"/>
<dbReference type="SUPFAM" id="SSF53474">
    <property type="entry name" value="alpha/beta-Hydrolases"/>
    <property type="match status" value="1"/>
</dbReference>
<feature type="chain" id="PRO_5014750610" evidence="4">
    <location>
        <begin position="43"/>
        <end position="561"/>
    </location>
</feature>
<gene>
    <name evidence="6" type="ORF">AOB60_23185</name>
</gene>
<feature type="domain" description="Xaa-Pro dipeptidyl-peptidase C-terminal" evidence="5">
    <location>
        <begin position="329"/>
        <end position="556"/>
    </location>
</feature>
<accession>A0A2N8P8D7</accession>
<evidence type="ECO:0000256" key="3">
    <source>
        <dbReference type="SAM" id="MobiDB-lite"/>
    </source>
</evidence>
<evidence type="ECO:0000256" key="1">
    <source>
        <dbReference type="ARBA" id="ARBA00008645"/>
    </source>
</evidence>
<dbReference type="InterPro" id="IPR000383">
    <property type="entry name" value="Xaa-Pro-like_dom"/>
</dbReference>
<protein>
    <submittedName>
        <fullName evidence="6">Acyl esterase</fullName>
    </submittedName>
</protein>
<name>A0A2N8P8D7_STRNR</name>
<evidence type="ECO:0000256" key="2">
    <source>
        <dbReference type="ARBA" id="ARBA00022801"/>
    </source>
</evidence>
<evidence type="ECO:0000313" key="6">
    <source>
        <dbReference type="EMBL" id="PNE37275.1"/>
    </source>
</evidence>
<dbReference type="PANTHER" id="PTHR22946">
    <property type="entry name" value="DIENELACTONE HYDROLASE DOMAIN-CONTAINING PROTEIN-RELATED"/>
    <property type="match status" value="1"/>
</dbReference>
<evidence type="ECO:0000259" key="5">
    <source>
        <dbReference type="SMART" id="SM00939"/>
    </source>
</evidence>
<dbReference type="Pfam" id="PF02129">
    <property type="entry name" value="Peptidase_S15"/>
    <property type="match status" value="1"/>
</dbReference>
<evidence type="ECO:0000313" key="7">
    <source>
        <dbReference type="Proteomes" id="UP000236047"/>
    </source>
</evidence>
<organism evidence="6 7">
    <name type="scientific">Streptomyces noursei</name>
    <name type="common">Streptomyces albulus</name>
    <dbReference type="NCBI Taxonomy" id="1971"/>
    <lineage>
        <taxon>Bacteria</taxon>
        <taxon>Bacillati</taxon>
        <taxon>Actinomycetota</taxon>
        <taxon>Actinomycetes</taxon>
        <taxon>Kitasatosporales</taxon>
        <taxon>Streptomycetaceae</taxon>
        <taxon>Streptomyces</taxon>
    </lineage>
</organism>
<dbReference type="GO" id="GO:0052689">
    <property type="term" value="F:carboxylic ester hydrolase activity"/>
    <property type="evidence" value="ECO:0007669"/>
    <property type="project" value="UniProtKB-ARBA"/>
</dbReference>
<dbReference type="RefSeq" id="WP_102925014.1">
    <property type="nucleotide sequence ID" value="NZ_LJSN01000003.1"/>
</dbReference>
<dbReference type="InterPro" id="IPR029058">
    <property type="entry name" value="AB_hydrolase_fold"/>
</dbReference>
<dbReference type="SMART" id="SM00939">
    <property type="entry name" value="PepX_C"/>
    <property type="match status" value="1"/>
</dbReference>
<dbReference type="Gene3D" id="2.60.120.260">
    <property type="entry name" value="Galactose-binding domain-like"/>
    <property type="match status" value="1"/>
</dbReference>
<keyword evidence="2" id="KW-0378">Hydrolase</keyword>
<dbReference type="EMBL" id="LJSN01000003">
    <property type="protein sequence ID" value="PNE37275.1"/>
    <property type="molecule type" value="Genomic_DNA"/>
</dbReference>
<dbReference type="PANTHER" id="PTHR22946:SF9">
    <property type="entry name" value="POLYKETIDE TRANSFERASE AF380"/>
    <property type="match status" value="1"/>
</dbReference>